<evidence type="ECO:0000259" key="2">
    <source>
        <dbReference type="Pfam" id="PF08308"/>
    </source>
</evidence>
<reference evidence="3 4" key="1">
    <citation type="journal article" date="2016" name="Nat. Commun.">
        <title>Thousands of microbial genomes shed light on interconnected biogeochemical processes in an aquifer system.</title>
        <authorList>
            <person name="Anantharaman K."/>
            <person name="Brown C.T."/>
            <person name="Hug L.A."/>
            <person name="Sharon I."/>
            <person name="Castelle C.J."/>
            <person name="Probst A.J."/>
            <person name="Thomas B.C."/>
            <person name="Singh A."/>
            <person name="Wilkins M.J."/>
            <person name="Karaoz U."/>
            <person name="Brodie E.L."/>
            <person name="Williams K.H."/>
            <person name="Hubbard S.S."/>
            <person name="Banfield J.F."/>
        </authorList>
    </citation>
    <scope>NUCLEOTIDE SEQUENCE [LARGE SCALE GENOMIC DNA]</scope>
</reference>
<feature type="transmembrane region" description="Helical" evidence="1">
    <location>
        <begin position="7"/>
        <end position="27"/>
    </location>
</feature>
<name>A0A1G2F2L0_9BACT</name>
<sequence length="357" mass="41652">MTRQNRRIIFLIFLLIFIILVPMVIFYSEGYSFDWEKRTIVVSGGMYLKSYPPKADIFVNNKLSGKTNKFVRRLVPKVYEVKISKEEYHPWLKTITVEPGLVTKLDNIFLVPLNPKILLVASESQEYKSFVEKPYSLDNLTEIIKKKSKYVIFKIENINVDKSGKKIYFLSNNNLYSIIWDENNPENSTLSGVLVPNVLNYTIYKDGIIYLDYFTGKIFELDVSSLKSAEVFDRVFPSFNQGKWALSDDNKKLLCQKDKSVEILWLADENDGSVMRKKGDVEQIDLGQTIVDVLWYPKTDQHLIIASEDSILFTELDNQLPRNTVKFINTEKPEIKYDADNKILYFFSQERLYQTEL</sequence>
<organism evidence="3 4">
    <name type="scientific">Candidatus Portnoybacteria bacterium RBG_13_40_8</name>
    <dbReference type="NCBI Taxonomy" id="1801990"/>
    <lineage>
        <taxon>Bacteria</taxon>
        <taxon>Candidatus Portnoyibacteriota</taxon>
    </lineage>
</organism>
<keyword evidence="1" id="KW-0472">Membrane</keyword>
<protein>
    <recommendedName>
        <fullName evidence="2">PEGA domain-containing protein</fullName>
    </recommendedName>
</protein>
<feature type="domain" description="PEGA" evidence="2">
    <location>
        <begin position="45"/>
        <end position="106"/>
    </location>
</feature>
<comment type="caution">
    <text evidence="3">The sequence shown here is derived from an EMBL/GenBank/DDBJ whole genome shotgun (WGS) entry which is preliminary data.</text>
</comment>
<dbReference type="InterPro" id="IPR013229">
    <property type="entry name" value="PEGA"/>
</dbReference>
<proteinExistence type="predicted"/>
<evidence type="ECO:0000313" key="3">
    <source>
        <dbReference type="EMBL" id="OGZ31828.1"/>
    </source>
</evidence>
<dbReference type="SUPFAM" id="SSF69304">
    <property type="entry name" value="Tricorn protease N-terminal domain"/>
    <property type="match status" value="1"/>
</dbReference>
<dbReference type="Pfam" id="PF08308">
    <property type="entry name" value="PEGA"/>
    <property type="match status" value="1"/>
</dbReference>
<evidence type="ECO:0000256" key="1">
    <source>
        <dbReference type="SAM" id="Phobius"/>
    </source>
</evidence>
<keyword evidence="1" id="KW-0812">Transmembrane</keyword>
<evidence type="ECO:0000313" key="4">
    <source>
        <dbReference type="Proteomes" id="UP000177810"/>
    </source>
</evidence>
<dbReference type="AlphaFoldDB" id="A0A1G2F2L0"/>
<dbReference type="EMBL" id="MHMT01000032">
    <property type="protein sequence ID" value="OGZ31828.1"/>
    <property type="molecule type" value="Genomic_DNA"/>
</dbReference>
<dbReference type="STRING" id="1801990.A2V69_01035"/>
<keyword evidence="1" id="KW-1133">Transmembrane helix</keyword>
<dbReference type="Proteomes" id="UP000177810">
    <property type="component" value="Unassembled WGS sequence"/>
</dbReference>
<accession>A0A1G2F2L0</accession>
<gene>
    <name evidence="3" type="ORF">A2V69_01035</name>
</gene>